<name>A0AAD7FPR0_9AGAR</name>
<evidence type="ECO:0008006" key="3">
    <source>
        <dbReference type="Google" id="ProtNLM"/>
    </source>
</evidence>
<dbReference type="InterPro" id="IPR032675">
    <property type="entry name" value="LRR_dom_sf"/>
</dbReference>
<dbReference type="EMBL" id="JARKIF010000006">
    <property type="protein sequence ID" value="KAJ7636508.1"/>
    <property type="molecule type" value="Genomic_DNA"/>
</dbReference>
<dbReference type="Proteomes" id="UP001221142">
    <property type="component" value="Unassembled WGS sequence"/>
</dbReference>
<dbReference type="Gene3D" id="3.80.10.10">
    <property type="entry name" value="Ribonuclease Inhibitor"/>
    <property type="match status" value="1"/>
</dbReference>
<proteinExistence type="predicted"/>
<keyword evidence="2" id="KW-1185">Reference proteome</keyword>
<gene>
    <name evidence="1" type="ORF">FB45DRAFT_1001581</name>
</gene>
<reference evidence="1" key="1">
    <citation type="submission" date="2023-03" db="EMBL/GenBank/DDBJ databases">
        <title>Massive genome expansion in bonnet fungi (Mycena s.s.) driven by repeated elements and novel gene families across ecological guilds.</title>
        <authorList>
            <consortium name="Lawrence Berkeley National Laboratory"/>
            <person name="Harder C.B."/>
            <person name="Miyauchi S."/>
            <person name="Viragh M."/>
            <person name="Kuo A."/>
            <person name="Thoen E."/>
            <person name="Andreopoulos B."/>
            <person name="Lu D."/>
            <person name="Skrede I."/>
            <person name="Drula E."/>
            <person name="Henrissat B."/>
            <person name="Morin E."/>
            <person name="Kohler A."/>
            <person name="Barry K."/>
            <person name="LaButti K."/>
            <person name="Morin E."/>
            <person name="Salamov A."/>
            <person name="Lipzen A."/>
            <person name="Mereny Z."/>
            <person name="Hegedus B."/>
            <person name="Baldrian P."/>
            <person name="Stursova M."/>
            <person name="Weitz H."/>
            <person name="Taylor A."/>
            <person name="Grigoriev I.V."/>
            <person name="Nagy L.G."/>
            <person name="Martin F."/>
            <person name="Kauserud H."/>
        </authorList>
    </citation>
    <scope>NUCLEOTIDE SEQUENCE</scope>
    <source>
        <strain evidence="1">9284</strain>
    </source>
</reference>
<dbReference type="SUPFAM" id="SSF52047">
    <property type="entry name" value="RNI-like"/>
    <property type="match status" value="1"/>
</dbReference>
<evidence type="ECO:0000313" key="2">
    <source>
        <dbReference type="Proteomes" id="UP001221142"/>
    </source>
</evidence>
<evidence type="ECO:0000313" key="1">
    <source>
        <dbReference type="EMBL" id="KAJ7636508.1"/>
    </source>
</evidence>
<protein>
    <recommendedName>
        <fullName evidence="3">F-box domain-containing protein</fullName>
    </recommendedName>
</protein>
<comment type="caution">
    <text evidence="1">The sequence shown here is derived from an EMBL/GenBank/DDBJ whole genome shotgun (WGS) entry which is preliminary data.</text>
</comment>
<dbReference type="AlphaFoldDB" id="A0AAD7FPR0"/>
<organism evidence="1 2">
    <name type="scientific">Roridomyces roridus</name>
    <dbReference type="NCBI Taxonomy" id="1738132"/>
    <lineage>
        <taxon>Eukaryota</taxon>
        <taxon>Fungi</taxon>
        <taxon>Dikarya</taxon>
        <taxon>Basidiomycota</taxon>
        <taxon>Agaricomycotina</taxon>
        <taxon>Agaricomycetes</taxon>
        <taxon>Agaricomycetidae</taxon>
        <taxon>Agaricales</taxon>
        <taxon>Marasmiineae</taxon>
        <taxon>Mycenaceae</taxon>
        <taxon>Roridomyces</taxon>
    </lineage>
</organism>
<accession>A0AAD7FPR0</accession>
<sequence>MNPDLAAIVNSNRAPNDIQMQQLRILLSTYVSEMSDLNTEISDTTALLRDMKNRRRTRSKLIAGLQSALAPIRTVPNEILGEIFLMYRNEALSERNYSVLNAKRPPLVLAHVSSLWRTVCLSDARLWDHIHVHSAARMPPTTTLKEIFKRSRMRPLDIHITETPLGGLFRVILGAHNRVQRVVLRLQSSDNISDFWSHPKDLPALTTFELFIERSTRATGVIRPFGLSLFKTAPLLQKLHIWAMHCPFDPRPGKVVWSQLTELTLELRIDQLTALSIIVACSRLQDCRIFFHTATPPNPVLIPSSPTSLPDLWRLRVFTREVHDALLFFEGLSLPALTELLLSVDELSPQALPNLYNRSPFHLKTLHIHIYMPRDFAAILNVTPSLEELSCRAVLVDDEVFESFTYCPAITMPFVLPKLRSLEIEVDELFTDGIAAAEMAESFEAYPYGRNLAFPSLAQVELTLGGDPLDEDVEERLEEASGGIFRYERLN</sequence>